<dbReference type="EMBL" id="CP042425">
    <property type="protein sequence ID" value="QEL16939.1"/>
    <property type="molecule type" value="Genomic_DNA"/>
</dbReference>
<name>A0A5C1AC35_9BACT</name>
<accession>A0A5C1AC35</accession>
<proteinExistence type="predicted"/>
<dbReference type="AlphaFoldDB" id="A0A5C1AC35"/>
<dbReference type="RefSeq" id="WP_149111604.1">
    <property type="nucleotide sequence ID" value="NZ_CP042425.1"/>
</dbReference>
<sequence length="88" mass="8791">MTTTLLMIPVTSVGFGTGTVSVRDAKTGLELTLNGAGAVLRRGVVYLPAESLGTEGLSHLVRFADGVVAWVAVGEGVEEGVGCAGCAA</sequence>
<dbReference type="Proteomes" id="UP000324974">
    <property type="component" value="Chromosome"/>
</dbReference>
<gene>
    <name evidence="1" type="ORF">PX52LOC_03915</name>
</gene>
<dbReference type="OrthoDB" id="301285at2"/>
<evidence type="ECO:0000313" key="2">
    <source>
        <dbReference type="Proteomes" id="UP000324974"/>
    </source>
</evidence>
<keyword evidence="2" id="KW-1185">Reference proteome</keyword>
<dbReference type="KEGG" id="lrs:PX52LOC_03915"/>
<protein>
    <submittedName>
        <fullName evidence="1">Uncharacterized protein</fullName>
    </submittedName>
</protein>
<evidence type="ECO:0000313" key="1">
    <source>
        <dbReference type="EMBL" id="QEL16939.1"/>
    </source>
</evidence>
<reference evidence="2" key="1">
    <citation type="submission" date="2019-08" db="EMBL/GenBank/DDBJ databases">
        <title>Limnoglobus roseus gen. nov., sp. nov., a novel freshwater planctomycete with a giant genome from the family Gemmataceae.</title>
        <authorList>
            <person name="Kulichevskaya I.S."/>
            <person name="Naumoff D.G."/>
            <person name="Miroshnikov K."/>
            <person name="Ivanova A."/>
            <person name="Philippov D.A."/>
            <person name="Hakobyan A."/>
            <person name="Rijpstra I.C."/>
            <person name="Sinninghe Damste J.S."/>
            <person name="Liesack W."/>
            <person name="Dedysh S.N."/>
        </authorList>
    </citation>
    <scope>NUCLEOTIDE SEQUENCE [LARGE SCALE GENOMIC DNA]</scope>
    <source>
        <strain evidence="2">PX52</strain>
    </source>
</reference>
<organism evidence="1 2">
    <name type="scientific">Limnoglobus roseus</name>
    <dbReference type="NCBI Taxonomy" id="2598579"/>
    <lineage>
        <taxon>Bacteria</taxon>
        <taxon>Pseudomonadati</taxon>
        <taxon>Planctomycetota</taxon>
        <taxon>Planctomycetia</taxon>
        <taxon>Gemmatales</taxon>
        <taxon>Gemmataceae</taxon>
        <taxon>Limnoglobus</taxon>
    </lineage>
</organism>